<keyword evidence="9" id="KW-1185">Reference proteome</keyword>
<evidence type="ECO:0000256" key="4">
    <source>
        <dbReference type="ARBA" id="ARBA00023143"/>
    </source>
</evidence>
<dbReference type="PANTHER" id="PTHR30288">
    <property type="entry name" value="FLAGELLAR CAP/ASSEMBLY PROTEIN FLID"/>
    <property type="match status" value="1"/>
</dbReference>
<evidence type="ECO:0000256" key="1">
    <source>
        <dbReference type="ARBA" id="ARBA00009764"/>
    </source>
</evidence>
<protein>
    <recommendedName>
        <fullName evidence="5">Flagellar hook-associated protein 2</fullName>
        <shortName evidence="5">HAP2</shortName>
    </recommendedName>
    <alternativeName>
        <fullName evidence="5">Flagellar cap protein</fullName>
    </alternativeName>
</protein>
<keyword evidence="5" id="KW-0964">Secreted</keyword>
<evidence type="ECO:0000256" key="2">
    <source>
        <dbReference type="ARBA" id="ARBA00011255"/>
    </source>
</evidence>
<keyword evidence="4 5" id="KW-0975">Bacterial flagellum</keyword>
<feature type="domain" description="Flagellar hook-associated protein 2 C-terminal" evidence="7">
    <location>
        <begin position="401"/>
        <end position="663"/>
    </location>
</feature>
<dbReference type="InterPro" id="IPR003481">
    <property type="entry name" value="FliD_N"/>
</dbReference>
<evidence type="ECO:0000256" key="3">
    <source>
        <dbReference type="ARBA" id="ARBA00023054"/>
    </source>
</evidence>
<comment type="similarity">
    <text evidence="1 5">Belongs to the FliD family.</text>
</comment>
<name>A0ABY9JQ28_9BACI</name>
<gene>
    <name evidence="8" type="primary">fliD</name>
    <name evidence="8" type="ORF">LC087_11335</name>
</gene>
<evidence type="ECO:0000256" key="5">
    <source>
        <dbReference type="RuleBase" id="RU362066"/>
    </source>
</evidence>
<comment type="subunit">
    <text evidence="2 5">Homopentamer.</text>
</comment>
<evidence type="ECO:0000313" key="8">
    <source>
        <dbReference type="EMBL" id="WLR41486.1"/>
    </source>
</evidence>
<comment type="subcellular location">
    <subcellularLocation>
        <location evidence="5">Secreted</location>
    </subcellularLocation>
    <subcellularLocation>
        <location evidence="5">Bacterial flagellum</location>
    </subcellularLocation>
</comment>
<dbReference type="PANTHER" id="PTHR30288:SF0">
    <property type="entry name" value="FLAGELLAR HOOK-ASSOCIATED PROTEIN 2"/>
    <property type="match status" value="1"/>
</dbReference>
<sequence length="676" mass="75946">MSTLRISGLASGMDTESMVKELVKAESYKVNKYYREKQTLEWKRDAYREMNSLIYDFRSKVSDLKLSKNYLVRTTTSSNSNLVTATASSRADASSYTVSSVTQLATAATRNSKERLSSSSENQIDADSSLYDIKDEFKNGDFDWQKGSVRNEYIDVDSEGKEFQLTIEDRVVVDTENFQVKVDGKRYTVVSSGEPQSGEVIMSSDGKLTFGEEIDEGSKIEVDFITDKRIEKSEITAEQTEWKLSSPFMDVSNDSLMKVTYDGITYNLSEDGQFVNSEGAVLGTVDEQEGLITFTEGFVEEGKSILVEYQQYYSQFSLKTASKSGDIEETFFVTGDESLNNVISKLNKSDVGVTAFYDESSDKVSFTRSQTGDFLDGDEIVGEGAFFEKILQLGETVEQGGTNAMFTVNGLETSRPSNTFTINGVTFTLKSQFTDQSVSIGVSNDTNAVFENIKNFVEEYNKLIEEINSKLSEEKYSDYEPLTDGERAELTETQQEKWDELAKSGVIRNDSTLSNLLSQLRIDMYTEVKDDVVSSQYNQLSELGITTTSNYLEGGKLKIDEDQLKEAIENDPQSIYNLFTASDDAYGNQGIMQRVYDRLTNAYSLLVDKAGTSLSVQSSYTIGNSIVDVEDAIDTWEDRLETIEERYWSQFTAMEKAIQKANSQMEYLYNYFSSES</sequence>
<evidence type="ECO:0000259" key="7">
    <source>
        <dbReference type="Pfam" id="PF07195"/>
    </source>
</evidence>
<dbReference type="Pfam" id="PF02465">
    <property type="entry name" value="FliD_N"/>
    <property type="match status" value="1"/>
</dbReference>
<dbReference type="InterPro" id="IPR010809">
    <property type="entry name" value="FliD_C"/>
</dbReference>
<dbReference type="Pfam" id="PF07195">
    <property type="entry name" value="FliD_C"/>
    <property type="match status" value="1"/>
</dbReference>
<organism evidence="8 9">
    <name type="scientific">Bacillus carboniphilus</name>
    <dbReference type="NCBI Taxonomy" id="86663"/>
    <lineage>
        <taxon>Bacteria</taxon>
        <taxon>Bacillati</taxon>
        <taxon>Bacillota</taxon>
        <taxon>Bacilli</taxon>
        <taxon>Bacillales</taxon>
        <taxon>Bacillaceae</taxon>
        <taxon>Bacillus</taxon>
    </lineage>
</organism>
<dbReference type="Proteomes" id="UP001197974">
    <property type="component" value="Chromosome"/>
</dbReference>
<evidence type="ECO:0000259" key="6">
    <source>
        <dbReference type="Pfam" id="PF02465"/>
    </source>
</evidence>
<dbReference type="EMBL" id="CP129013">
    <property type="protein sequence ID" value="WLR41486.1"/>
    <property type="molecule type" value="Genomic_DNA"/>
</dbReference>
<comment type="function">
    <text evidence="5">Required for morphogenesis and for the elongation of the flagellar filament by facilitating polymerization of the flagellin monomers at the tip of growing filament. Forms a capping structure, which prevents flagellin subunits (transported through the central channel of the flagellum) from leaking out without polymerization at the distal end.</text>
</comment>
<accession>A0ABY9JQ28</accession>
<keyword evidence="8" id="KW-0969">Cilium</keyword>
<keyword evidence="3" id="KW-0175">Coiled coil</keyword>
<proteinExistence type="inferred from homology"/>
<evidence type="ECO:0000313" key="9">
    <source>
        <dbReference type="Proteomes" id="UP001197974"/>
    </source>
</evidence>
<reference evidence="8 9" key="1">
    <citation type="submission" date="2023-06" db="EMBL/GenBank/DDBJ databases">
        <title>Five Gram-positive bacteria isolated from mangrove sediments in Shenzhen, Guangdong, China.</title>
        <authorList>
            <person name="Yu S."/>
            <person name="Zheng W."/>
            <person name="Huang Y."/>
        </authorList>
    </citation>
    <scope>NUCLEOTIDE SEQUENCE [LARGE SCALE GENOMIC DNA]</scope>
    <source>
        <strain evidence="8 9">SaN35-3</strain>
    </source>
</reference>
<keyword evidence="8" id="KW-0282">Flagellum</keyword>
<dbReference type="RefSeq" id="WP_226541609.1">
    <property type="nucleotide sequence ID" value="NZ_CP129013.1"/>
</dbReference>
<dbReference type="InterPro" id="IPR040026">
    <property type="entry name" value="FliD"/>
</dbReference>
<feature type="domain" description="Flagellar hook-associated protein 2 N-terminal" evidence="6">
    <location>
        <begin position="11"/>
        <end position="108"/>
    </location>
</feature>
<keyword evidence="8" id="KW-0966">Cell projection</keyword>